<dbReference type="Proteomes" id="UP001193920">
    <property type="component" value="Unassembled WGS sequence"/>
</dbReference>
<organism evidence="3">
    <name type="scientific">Xenorhabdus szentirmaii</name>
    <dbReference type="NCBI Taxonomy" id="290112"/>
    <lineage>
        <taxon>Bacteria</taxon>
        <taxon>Pseudomonadati</taxon>
        <taxon>Pseudomonadota</taxon>
        <taxon>Gammaproteobacteria</taxon>
        <taxon>Enterobacterales</taxon>
        <taxon>Morganellaceae</taxon>
        <taxon>Xenorhabdus</taxon>
    </lineage>
</organism>
<protein>
    <submittedName>
        <fullName evidence="3">Uncharacterized protein</fullName>
    </submittedName>
</protein>
<proteinExistence type="predicted"/>
<evidence type="ECO:0000256" key="2">
    <source>
        <dbReference type="SAM" id="Phobius"/>
    </source>
</evidence>
<dbReference type="AlphaFoldDB" id="A0AAW3YW24"/>
<keyword evidence="2" id="KW-0812">Transmembrane</keyword>
<name>A0AAW3YW24_9GAMM</name>
<gene>
    <name evidence="3" type="ORF">ID854_11570</name>
</gene>
<reference evidence="3" key="2">
    <citation type="journal article" date="2024" name="Toxins">
        <title>Genome Sequence Analysis of Native Xenorhabdus Strains Isolated from Entomopathogenic Nematodes in Argentina.</title>
        <authorList>
            <person name="Palma L."/>
            <person name="Frizzo L."/>
            <person name="Kaiser S."/>
            <person name="Berry C."/>
            <person name="Caballero P."/>
            <person name="Bode H.B."/>
            <person name="Del Valle E.E."/>
        </authorList>
    </citation>
    <scope>NUCLEOTIDE SEQUENCE</scope>
    <source>
        <strain evidence="3">M</strain>
    </source>
</reference>
<dbReference type="EMBL" id="JACXBF010000258">
    <property type="protein sequence ID" value="MBD2801074.1"/>
    <property type="molecule type" value="Genomic_DNA"/>
</dbReference>
<evidence type="ECO:0000256" key="1">
    <source>
        <dbReference type="SAM" id="MobiDB-lite"/>
    </source>
</evidence>
<sequence>MMNWNIPHLKERPYPKLTKKTYTLWFAGAASTMLIVMLACSLVFTKQELGKFLLPVLGFTILIVILGVLLHLLVYFAQEYKTHVYNEAVEEAKDGWKTWANQHLGLLCWQRLTQPDENPPPTPQSPAKPNKNNTLKLKSLSGLPLWERAPKLAEELLKPIGEFWQTHSISAPLHLFWQTDRPSNEDLEWTALLKKTAEKQALPLADVQPLPQEDFTQWMETQYDSPSSPDQIYCLIFINAFSAPKSSEEAVAIVLAPEKTCRRLRLTPKLQLLRPLITPIKTLHDALSLQCEMQNPAEQLETAWHAHLPDHFLEKIQSTSSEMNMRFSPKSFHDTDSLLGNGGIARHAAMLTLAAERHLSNSLLVMENQGSLVLQQMTNQ</sequence>
<keyword evidence="2" id="KW-1133">Transmembrane helix</keyword>
<feature type="compositionally biased region" description="Pro residues" evidence="1">
    <location>
        <begin position="117"/>
        <end position="126"/>
    </location>
</feature>
<accession>A0AAW3YW24</accession>
<comment type="caution">
    <text evidence="3">The sequence shown here is derived from an EMBL/GenBank/DDBJ whole genome shotgun (WGS) entry which is preliminary data.</text>
</comment>
<feature type="transmembrane region" description="Helical" evidence="2">
    <location>
        <begin position="21"/>
        <end position="44"/>
    </location>
</feature>
<feature type="transmembrane region" description="Helical" evidence="2">
    <location>
        <begin position="56"/>
        <end position="77"/>
    </location>
</feature>
<keyword evidence="2" id="KW-0472">Membrane</keyword>
<dbReference type="RefSeq" id="WP_323869060.1">
    <property type="nucleotide sequence ID" value="NZ_JACXBF010000258.1"/>
</dbReference>
<evidence type="ECO:0000313" key="3">
    <source>
        <dbReference type="EMBL" id="MBD2801074.1"/>
    </source>
</evidence>
<feature type="region of interest" description="Disordered" evidence="1">
    <location>
        <begin position="115"/>
        <end position="134"/>
    </location>
</feature>
<reference evidence="3" key="1">
    <citation type="submission" date="2020-09" db="EMBL/GenBank/DDBJ databases">
        <authorList>
            <person name="Palma L."/>
            <person name="Caballero P."/>
            <person name="Berry C."/>
            <person name="Del Valle E."/>
        </authorList>
    </citation>
    <scope>NUCLEOTIDE SEQUENCE</scope>
    <source>
        <strain evidence="3">M</strain>
    </source>
</reference>